<protein>
    <submittedName>
        <fullName evidence="1">Uncharacterized protein</fullName>
    </submittedName>
</protein>
<dbReference type="Proteomes" id="UP000036932">
    <property type="component" value="Unassembled WGS sequence"/>
</dbReference>
<accession>A0A0M1P508</accession>
<name>A0A0M1P508_9BACL</name>
<organism evidence="1 2">
    <name type="scientific">Paenibacillus solani</name>
    <dbReference type="NCBI Taxonomy" id="1705565"/>
    <lineage>
        <taxon>Bacteria</taxon>
        <taxon>Bacillati</taxon>
        <taxon>Bacillota</taxon>
        <taxon>Bacilli</taxon>
        <taxon>Bacillales</taxon>
        <taxon>Paenibacillaceae</taxon>
        <taxon>Paenibacillus</taxon>
    </lineage>
</organism>
<reference evidence="2" key="1">
    <citation type="submission" date="2015-08" db="EMBL/GenBank/DDBJ databases">
        <title>Genome sequencing project for genomic taxonomy and phylogenomics of Bacillus-like bacteria.</title>
        <authorList>
            <person name="Liu B."/>
            <person name="Wang J."/>
            <person name="Zhu Y."/>
            <person name="Liu G."/>
            <person name="Chen Q."/>
            <person name="Chen Z."/>
            <person name="Lan J."/>
            <person name="Che J."/>
            <person name="Ge C."/>
            <person name="Shi H."/>
            <person name="Pan Z."/>
            <person name="Liu X."/>
        </authorList>
    </citation>
    <scope>NUCLEOTIDE SEQUENCE [LARGE SCALE GENOMIC DNA]</scope>
    <source>
        <strain evidence="2">FJAT-22460</strain>
    </source>
</reference>
<dbReference type="EMBL" id="LIUT01000001">
    <property type="protein sequence ID" value="KOR89370.1"/>
    <property type="molecule type" value="Genomic_DNA"/>
</dbReference>
<sequence length="105" mass="12292">MFDVYTSIIFVNDRLTQLKENTKSFSEMDELINDFMIFRIRYASLVRQQIVSDSVHSEVLAKVIDQIQLFEGDLPKEYESSKEFTNQLNAADQHIKPLLYISINL</sequence>
<dbReference type="PATRIC" id="fig|1705565.3.peg.3894"/>
<comment type="caution">
    <text evidence="1">The sequence shown here is derived from an EMBL/GenBank/DDBJ whole genome shotgun (WGS) entry which is preliminary data.</text>
</comment>
<evidence type="ECO:0000313" key="2">
    <source>
        <dbReference type="Proteomes" id="UP000036932"/>
    </source>
</evidence>
<dbReference type="AlphaFoldDB" id="A0A0M1P508"/>
<keyword evidence="2" id="KW-1185">Reference proteome</keyword>
<evidence type="ECO:0000313" key="1">
    <source>
        <dbReference type="EMBL" id="KOR89370.1"/>
    </source>
</evidence>
<proteinExistence type="predicted"/>
<gene>
    <name evidence="1" type="ORF">AM231_09585</name>
</gene>